<protein>
    <submittedName>
        <fullName evidence="1">Uncharacterized protein</fullName>
    </submittedName>
</protein>
<sequence>MSVEDALLVQAACAEWQSAPVQVLGSAEGVTEWLAAADRVLVEGELDQVLDEYDALLDLNVAVDEALLLVQAGTDPRGEIDRRRERRDVSRVLRSLDGAA</sequence>
<accession>A0A263CUV3</accession>
<organism evidence="1 2">
    <name type="scientific">Amycolatopsis antarctica</name>
    <dbReference type="NCBI Taxonomy" id="1854586"/>
    <lineage>
        <taxon>Bacteria</taxon>
        <taxon>Bacillati</taxon>
        <taxon>Actinomycetota</taxon>
        <taxon>Actinomycetes</taxon>
        <taxon>Pseudonocardiales</taxon>
        <taxon>Pseudonocardiaceae</taxon>
        <taxon>Amycolatopsis</taxon>
    </lineage>
</organism>
<evidence type="ECO:0000313" key="2">
    <source>
        <dbReference type="Proteomes" id="UP000242444"/>
    </source>
</evidence>
<dbReference type="Proteomes" id="UP000242444">
    <property type="component" value="Unassembled WGS sequence"/>
</dbReference>
<dbReference type="InParanoid" id="A0A263CUV3"/>
<dbReference type="EMBL" id="NKYE01000032">
    <property type="protein sequence ID" value="OZM69902.1"/>
    <property type="molecule type" value="Genomic_DNA"/>
</dbReference>
<reference evidence="1 2" key="1">
    <citation type="submission" date="2017-07" db="EMBL/GenBank/DDBJ databases">
        <title>Amycolatopsis antarcticus sp. nov., isolated from the surface of an Antarcticus brown macroalga.</title>
        <authorList>
            <person name="Wang J."/>
            <person name="Leiva S."/>
            <person name="Huang J."/>
            <person name="Huang Y."/>
        </authorList>
    </citation>
    <scope>NUCLEOTIDE SEQUENCE [LARGE SCALE GENOMIC DNA]</scope>
    <source>
        <strain evidence="1 2">AU-G6</strain>
    </source>
</reference>
<dbReference type="AlphaFoldDB" id="A0A263CUV3"/>
<keyword evidence="2" id="KW-1185">Reference proteome</keyword>
<evidence type="ECO:0000313" key="1">
    <source>
        <dbReference type="EMBL" id="OZM69902.1"/>
    </source>
</evidence>
<gene>
    <name evidence="1" type="ORF">CFN78_28170</name>
</gene>
<name>A0A263CUV3_9PSEU</name>
<proteinExistence type="predicted"/>
<comment type="caution">
    <text evidence="1">The sequence shown here is derived from an EMBL/GenBank/DDBJ whole genome shotgun (WGS) entry which is preliminary data.</text>
</comment>